<gene>
    <name evidence="1" type="ORF">KIN20_010228</name>
</gene>
<proteinExistence type="predicted"/>
<dbReference type="EMBL" id="JAHQIW010001754">
    <property type="protein sequence ID" value="KAJ1353575.1"/>
    <property type="molecule type" value="Genomic_DNA"/>
</dbReference>
<name>A0AAD5QLQ7_PARTN</name>
<comment type="caution">
    <text evidence="1">The sequence shown here is derived from an EMBL/GenBank/DDBJ whole genome shotgun (WGS) entry which is preliminary data.</text>
</comment>
<evidence type="ECO:0000313" key="1">
    <source>
        <dbReference type="EMBL" id="KAJ1353575.1"/>
    </source>
</evidence>
<keyword evidence="2" id="KW-1185">Reference proteome</keyword>
<dbReference type="AlphaFoldDB" id="A0AAD5QLQ7"/>
<dbReference type="Proteomes" id="UP001196413">
    <property type="component" value="Unassembled WGS sequence"/>
</dbReference>
<protein>
    <submittedName>
        <fullName evidence="1">Uncharacterized protein</fullName>
    </submittedName>
</protein>
<organism evidence="1 2">
    <name type="scientific">Parelaphostrongylus tenuis</name>
    <name type="common">Meningeal worm</name>
    <dbReference type="NCBI Taxonomy" id="148309"/>
    <lineage>
        <taxon>Eukaryota</taxon>
        <taxon>Metazoa</taxon>
        <taxon>Ecdysozoa</taxon>
        <taxon>Nematoda</taxon>
        <taxon>Chromadorea</taxon>
        <taxon>Rhabditida</taxon>
        <taxon>Rhabditina</taxon>
        <taxon>Rhabditomorpha</taxon>
        <taxon>Strongyloidea</taxon>
        <taxon>Metastrongylidae</taxon>
        <taxon>Parelaphostrongylus</taxon>
    </lineage>
</organism>
<sequence length="111" mass="12637">MARLQRGMAESKTKPLAGMDSRFTHARGAFYHYATTDDQRIERLYFTYVGACRKGQSQISWICDRELCSPLITDFAANITVKPICPLAGNSAHLGRRHISKYLPRPDKNLY</sequence>
<reference evidence="1" key="1">
    <citation type="submission" date="2021-06" db="EMBL/GenBank/DDBJ databases">
        <title>Parelaphostrongylus tenuis whole genome reference sequence.</title>
        <authorList>
            <person name="Garwood T.J."/>
            <person name="Larsen P.A."/>
            <person name="Fountain-Jones N.M."/>
            <person name="Garbe J.R."/>
            <person name="Macchietto M.G."/>
            <person name="Kania S.A."/>
            <person name="Gerhold R.W."/>
            <person name="Richards J.E."/>
            <person name="Wolf T.M."/>
        </authorList>
    </citation>
    <scope>NUCLEOTIDE SEQUENCE</scope>
    <source>
        <strain evidence="1">MNPRO001-30</strain>
        <tissue evidence="1">Meninges</tissue>
    </source>
</reference>
<accession>A0AAD5QLQ7</accession>
<evidence type="ECO:0000313" key="2">
    <source>
        <dbReference type="Proteomes" id="UP001196413"/>
    </source>
</evidence>